<keyword evidence="4" id="KW-1185">Reference proteome</keyword>
<feature type="signal peptide" evidence="2">
    <location>
        <begin position="1"/>
        <end position="19"/>
    </location>
</feature>
<comment type="caution">
    <text evidence="3">The sequence shown here is derived from an EMBL/GenBank/DDBJ whole genome shotgun (WGS) entry which is preliminary data.</text>
</comment>
<name>A0A8K1LKN8_9PASS</name>
<gene>
    <name evidence="3" type="ORF">HGM15179_009423</name>
</gene>
<reference evidence="3" key="1">
    <citation type="submission" date="2019-04" db="EMBL/GenBank/DDBJ databases">
        <title>Genome assembly of Zosterops borbonicus 15179.</title>
        <authorList>
            <person name="Leroy T."/>
            <person name="Anselmetti Y."/>
            <person name="Tilak M.-K."/>
            <person name="Nabholz B."/>
        </authorList>
    </citation>
    <scope>NUCLEOTIDE SEQUENCE</scope>
    <source>
        <strain evidence="3">HGM_15179</strain>
        <tissue evidence="3">Muscle</tissue>
    </source>
</reference>
<dbReference type="Proteomes" id="UP000796761">
    <property type="component" value="Unassembled WGS sequence"/>
</dbReference>
<organism evidence="3 4">
    <name type="scientific">Zosterops borbonicus</name>
    <dbReference type="NCBI Taxonomy" id="364589"/>
    <lineage>
        <taxon>Eukaryota</taxon>
        <taxon>Metazoa</taxon>
        <taxon>Chordata</taxon>
        <taxon>Craniata</taxon>
        <taxon>Vertebrata</taxon>
        <taxon>Euteleostomi</taxon>
        <taxon>Archelosauria</taxon>
        <taxon>Archosauria</taxon>
        <taxon>Dinosauria</taxon>
        <taxon>Saurischia</taxon>
        <taxon>Theropoda</taxon>
        <taxon>Coelurosauria</taxon>
        <taxon>Aves</taxon>
        <taxon>Neognathae</taxon>
        <taxon>Neoaves</taxon>
        <taxon>Telluraves</taxon>
        <taxon>Australaves</taxon>
        <taxon>Passeriformes</taxon>
        <taxon>Sylvioidea</taxon>
        <taxon>Zosteropidae</taxon>
        <taxon>Zosterops</taxon>
    </lineage>
</organism>
<evidence type="ECO:0000256" key="2">
    <source>
        <dbReference type="SAM" id="SignalP"/>
    </source>
</evidence>
<feature type="chain" id="PRO_5035473648" evidence="2">
    <location>
        <begin position="20"/>
        <end position="68"/>
    </location>
</feature>
<accession>A0A8K1LKN8</accession>
<evidence type="ECO:0000313" key="4">
    <source>
        <dbReference type="Proteomes" id="UP000796761"/>
    </source>
</evidence>
<proteinExistence type="predicted"/>
<evidence type="ECO:0000256" key="1">
    <source>
        <dbReference type="SAM" id="MobiDB-lite"/>
    </source>
</evidence>
<keyword evidence="2" id="KW-0732">Signal</keyword>
<evidence type="ECO:0000313" key="3">
    <source>
        <dbReference type="EMBL" id="TRZ17705.1"/>
    </source>
</evidence>
<dbReference type="EMBL" id="SWJQ01000254">
    <property type="protein sequence ID" value="TRZ17705.1"/>
    <property type="molecule type" value="Genomic_DNA"/>
</dbReference>
<dbReference type="AlphaFoldDB" id="A0A8K1LKN8"/>
<feature type="region of interest" description="Disordered" evidence="1">
    <location>
        <begin position="43"/>
        <end position="68"/>
    </location>
</feature>
<sequence>MYPRTPLALLAIRALLAHGQLVTHQDPQSFSTELLSSRLRQMPGLENVNPSGESGKLQAIETRTGRDK</sequence>
<protein>
    <submittedName>
        <fullName evidence="3">Uncharacterized protein</fullName>
    </submittedName>
</protein>